<protein>
    <submittedName>
        <fullName evidence="1">Uncharacterized protein</fullName>
    </submittedName>
</protein>
<evidence type="ECO:0000313" key="2">
    <source>
        <dbReference type="Proteomes" id="UP001183619"/>
    </source>
</evidence>
<keyword evidence="2" id="KW-1185">Reference proteome</keyword>
<name>A0ABU2B7Y7_9CORY</name>
<accession>A0ABU2B7Y7</accession>
<organism evidence="1 2">
    <name type="scientific">Corynebacterium felinum</name>
    <dbReference type="NCBI Taxonomy" id="131318"/>
    <lineage>
        <taxon>Bacteria</taxon>
        <taxon>Bacillati</taxon>
        <taxon>Actinomycetota</taxon>
        <taxon>Actinomycetes</taxon>
        <taxon>Mycobacteriales</taxon>
        <taxon>Corynebacteriaceae</taxon>
        <taxon>Corynebacterium</taxon>
    </lineage>
</organism>
<comment type="caution">
    <text evidence="1">The sequence shown here is derived from an EMBL/GenBank/DDBJ whole genome shotgun (WGS) entry which is preliminary data.</text>
</comment>
<reference evidence="1 2" key="1">
    <citation type="submission" date="2023-07" db="EMBL/GenBank/DDBJ databases">
        <title>Sequencing the genomes of 1000 actinobacteria strains.</title>
        <authorList>
            <person name="Klenk H.-P."/>
        </authorList>
    </citation>
    <scope>NUCLEOTIDE SEQUENCE [LARGE SCALE GENOMIC DNA]</scope>
    <source>
        <strain evidence="1 2">DSM 44508</strain>
    </source>
</reference>
<dbReference type="Proteomes" id="UP001183619">
    <property type="component" value="Unassembled WGS sequence"/>
</dbReference>
<gene>
    <name evidence="1" type="ORF">J2S37_001039</name>
</gene>
<evidence type="ECO:0000313" key="1">
    <source>
        <dbReference type="EMBL" id="MDR7354501.1"/>
    </source>
</evidence>
<proteinExistence type="predicted"/>
<sequence>MSPKLTVLWLSQKIFRAVALLASMLCAPQLVAGQLMLVSTSSRVLRMRGVIVCDVY</sequence>
<dbReference type="RefSeq" id="WP_277104838.1">
    <property type="nucleotide sequence ID" value="NZ_BAAAJS010000009.1"/>
</dbReference>
<dbReference type="EMBL" id="JAVDYF010000001">
    <property type="protein sequence ID" value="MDR7354501.1"/>
    <property type="molecule type" value="Genomic_DNA"/>
</dbReference>